<evidence type="ECO:0000313" key="1">
    <source>
        <dbReference type="EMBL" id="EYC15523.1"/>
    </source>
</evidence>
<gene>
    <name evidence="1" type="primary">Acey_s0036.g3193</name>
    <name evidence="1" type="ORF">Y032_0036g3193</name>
</gene>
<name>A0A016ULZ0_9BILA</name>
<dbReference type="Proteomes" id="UP000024635">
    <property type="component" value="Unassembled WGS sequence"/>
</dbReference>
<protein>
    <submittedName>
        <fullName evidence="1">Uncharacterized protein</fullName>
    </submittedName>
</protein>
<organism evidence="1 2">
    <name type="scientific">Ancylostoma ceylanicum</name>
    <dbReference type="NCBI Taxonomy" id="53326"/>
    <lineage>
        <taxon>Eukaryota</taxon>
        <taxon>Metazoa</taxon>
        <taxon>Ecdysozoa</taxon>
        <taxon>Nematoda</taxon>
        <taxon>Chromadorea</taxon>
        <taxon>Rhabditida</taxon>
        <taxon>Rhabditina</taxon>
        <taxon>Rhabditomorpha</taxon>
        <taxon>Strongyloidea</taxon>
        <taxon>Ancylostomatidae</taxon>
        <taxon>Ancylostomatinae</taxon>
        <taxon>Ancylostoma</taxon>
    </lineage>
</organism>
<accession>A0A016ULZ0</accession>
<evidence type="ECO:0000313" key="2">
    <source>
        <dbReference type="Proteomes" id="UP000024635"/>
    </source>
</evidence>
<dbReference type="AlphaFoldDB" id="A0A016ULZ0"/>
<comment type="caution">
    <text evidence="1">The sequence shown here is derived from an EMBL/GenBank/DDBJ whole genome shotgun (WGS) entry which is preliminary data.</text>
</comment>
<dbReference type="EMBL" id="JARK01001372">
    <property type="protein sequence ID" value="EYC15523.1"/>
    <property type="molecule type" value="Genomic_DNA"/>
</dbReference>
<sequence>MTLFDASLLRYSKLQTVADKGRGRGVVTLVLCCTEAADLLVRDTEENRAAVPTLVYDRLELTVKYVHNSV</sequence>
<keyword evidence="2" id="KW-1185">Reference proteome</keyword>
<reference evidence="2" key="1">
    <citation type="journal article" date="2015" name="Nat. Genet.">
        <title>The genome and transcriptome of the zoonotic hookworm Ancylostoma ceylanicum identify infection-specific gene families.</title>
        <authorList>
            <person name="Schwarz E.M."/>
            <person name="Hu Y."/>
            <person name="Antoshechkin I."/>
            <person name="Miller M.M."/>
            <person name="Sternberg P.W."/>
            <person name="Aroian R.V."/>
        </authorList>
    </citation>
    <scope>NUCLEOTIDE SEQUENCE</scope>
    <source>
        <strain evidence="2">HY135</strain>
    </source>
</reference>
<proteinExistence type="predicted"/>